<feature type="compositionally biased region" description="Acidic residues" evidence="2">
    <location>
        <begin position="67"/>
        <end position="78"/>
    </location>
</feature>
<keyword evidence="4" id="KW-1185">Reference proteome</keyword>
<gene>
    <name evidence="3" type="ORF">AVEN_157089_1</name>
</gene>
<keyword evidence="1" id="KW-0175">Coiled coil</keyword>
<dbReference type="InterPro" id="IPR005312">
    <property type="entry name" value="DUF1759"/>
</dbReference>
<dbReference type="EMBL" id="BGPR01001080">
    <property type="protein sequence ID" value="GBM44861.1"/>
    <property type="molecule type" value="Genomic_DNA"/>
</dbReference>
<dbReference type="OrthoDB" id="5984724at2759"/>
<name>A0A4Y2FUN4_ARAVE</name>
<feature type="region of interest" description="Disordered" evidence="2">
    <location>
        <begin position="24"/>
        <end position="78"/>
    </location>
</feature>
<organism evidence="3 4">
    <name type="scientific">Araneus ventricosus</name>
    <name type="common">Orbweaver spider</name>
    <name type="synonym">Epeira ventricosa</name>
    <dbReference type="NCBI Taxonomy" id="182803"/>
    <lineage>
        <taxon>Eukaryota</taxon>
        <taxon>Metazoa</taxon>
        <taxon>Ecdysozoa</taxon>
        <taxon>Arthropoda</taxon>
        <taxon>Chelicerata</taxon>
        <taxon>Arachnida</taxon>
        <taxon>Araneae</taxon>
        <taxon>Araneomorphae</taxon>
        <taxon>Entelegynae</taxon>
        <taxon>Araneoidea</taxon>
        <taxon>Araneidae</taxon>
        <taxon>Araneus</taxon>
    </lineage>
</organism>
<reference evidence="3 4" key="1">
    <citation type="journal article" date="2019" name="Sci. Rep.">
        <title>Orb-weaving spider Araneus ventricosus genome elucidates the spidroin gene catalogue.</title>
        <authorList>
            <person name="Kono N."/>
            <person name="Nakamura H."/>
            <person name="Ohtoshi R."/>
            <person name="Moran D.A.P."/>
            <person name="Shinohara A."/>
            <person name="Yoshida Y."/>
            <person name="Fujiwara M."/>
            <person name="Mori M."/>
            <person name="Tomita M."/>
            <person name="Arakawa K."/>
        </authorList>
    </citation>
    <scope>NUCLEOTIDE SEQUENCE [LARGE SCALE GENOMIC DNA]</scope>
</reference>
<dbReference type="Proteomes" id="UP000499080">
    <property type="component" value="Unassembled WGS sequence"/>
</dbReference>
<proteinExistence type="predicted"/>
<evidence type="ECO:0000256" key="1">
    <source>
        <dbReference type="SAM" id="Coils"/>
    </source>
</evidence>
<protein>
    <submittedName>
        <fullName evidence="3">Uncharacterized protein</fullName>
    </submittedName>
</protein>
<evidence type="ECO:0000313" key="3">
    <source>
        <dbReference type="EMBL" id="GBM44861.1"/>
    </source>
</evidence>
<feature type="coiled-coil region" evidence="1">
    <location>
        <begin position="278"/>
        <end position="305"/>
    </location>
</feature>
<evidence type="ECO:0000313" key="4">
    <source>
        <dbReference type="Proteomes" id="UP000499080"/>
    </source>
</evidence>
<dbReference type="AlphaFoldDB" id="A0A4Y2FUN4"/>
<feature type="compositionally biased region" description="Basic and acidic residues" evidence="2">
    <location>
        <begin position="41"/>
        <end position="66"/>
    </location>
</feature>
<dbReference type="Pfam" id="PF03564">
    <property type="entry name" value="DUF1759"/>
    <property type="match status" value="1"/>
</dbReference>
<comment type="caution">
    <text evidence="3">The sequence shown here is derived from an EMBL/GenBank/DDBJ whole genome shotgun (WGS) entry which is preliminary data.</text>
</comment>
<accession>A0A4Y2FUN4</accession>
<sequence>MERDAMVDAMGRIEDVLRDFIERMAEGIESHSENSSEEESETHSENSSEEKSETHSENSSEEKSEPDSEDSSEEEEEFEPLLGEYIKIGANDCDYAIIIEYKGHAEAIVYNLPEKDEDDEKDTLRVETMLKPPGDTGASIGPGTSEPLLPQLCKGRKLEIEIKVVETPFSQYIGGLEGLEEAILEEYQRRLSSETPKYFFTSEHKRDYKNKLKKIEQFINVFQAVDETKDYIELKSKVDSVKDILKELDNLQKEYSALPDKVVFKNALDILIDMEKDAEKFKVSILELLSKYEEQEKETAKLASNSHIKSSELPLPTFSGKFQEFKNFKTKFMSVIGNNDSLNVSQKLVYLKSALKNDVALMQNDQDNFDFILKALENRYENKRALVDIHIVEILSINKLHNENPTQIKSLIDNVRNRMRSLKNLKLESNSFSDAIILHVLNNKIDKKSQRLFQLSLTTAQVPSLQGFLSFLDLRCIQLESVIKSDFAAKNESQGDLLRIVWKESIHDSIKTYKMNRVVYGPTCDPYLAQRVFKELVMDDGHNYPLAASAVSSDDLISGAADIYSAK</sequence>
<feature type="compositionally biased region" description="Basic and acidic residues" evidence="2">
    <location>
        <begin position="24"/>
        <end position="34"/>
    </location>
</feature>
<evidence type="ECO:0000256" key="2">
    <source>
        <dbReference type="SAM" id="MobiDB-lite"/>
    </source>
</evidence>